<reference evidence="2 3" key="1">
    <citation type="submission" date="2024-03" db="EMBL/GenBank/DDBJ databases">
        <authorList>
            <person name="Martinez-Hernandez J."/>
        </authorList>
    </citation>
    <scope>NUCLEOTIDE SEQUENCE [LARGE SCALE GENOMIC DNA]</scope>
</reference>
<proteinExistence type="predicted"/>
<dbReference type="AlphaFoldDB" id="A0AAV1VUZ5"/>
<protein>
    <submittedName>
        <fullName evidence="2">Uncharacterized protein</fullName>
    </submittedName>
</protein>
<comment type="caution">
    <text evidence="2">The sequence shown here is derived from an EMBL/GenBank/DDBJ whole genome shotgun (WGS) entry which is preliminary data.</text>
</comment>
<keyword evidence="1" id="KW-1133">Transmembrane helix</keyword>
<organism evidence="2 3">
    <name type="scientific">Lupinus luteus</name>
    <name type="common">European yellow lupine</name>
    <dbReference type="NCBI Taxonomy" id="3873"/>
    <lineage>
        <taxon>Eukaryota</taxon>
        <taxon>Viridiplantae</taxon>
        <taxon>Streptophyta</taxon>
        <taxon>Embryophyta</taxon>
        <taxon>Tracheophyta</taxon>
        <taxon>Spermatophyta</taxon>
        <taxon>Magnoliopsida</taxon>
        <taxon>eudicotyledons</taxon>
        <taxon>Gunneridae</taxon>
        <taxon>Pentapetalae</taxon>
        <taxon>rosids</taxon>
        <taxon>fabids</taxon>
        <taxon>Fabales</taxon>
        <taxon>Fabaceae</taxon>
        <taxon>Papilionoideae</taxon>
        <taxon>50 kb inversion clade</taxon>
        <taxon>genistoids sensu lato</taxon>
        <taxon>core genistoids</taxon>
        <taxon>Genisteae</taxon>
        <taxon>Lupinus</taxon>
    </lineage>
</organism>
<evidence type="ECO:0000313" key="3">
    <source>
        <dbReference type="Proteomes" id="UP001497480"/>
    </source>
</evidence>
<gene>
    <name evidence="2" type="ORF">LLUT_LOCUS1890</name>
</gene>
<keyword evidence="3" id="KW-1185">Reference proteome</keyword>
<evidence type="ECO:0000256" key="1">
    <source>
        <dbReference type="SAM" id="Phobius"/>
    </source>
</evidence>
<sequence>MVLTFLKGTEIKMTLFHVNLFHEKQGSGMHSNNANSHGGMYIFGVFSAFAANITYAMWFILQVTGHH</sequence>
<evidence type="ECO:0000313" key="2">
    <source>
        <dbReference type="EMBL" id="CAL0300830.1"/>
    </source>
</evidence>
<dbReference type="EMBL" id="CAXHTB010000002">
    <property type="protein sequence ID" value="CAL0300830.1"/>
    <property type="molecule type" value="Genomic_DNA"/>
</dbReference>
<dbReference type="Proteomes" id="UP001497480">
    <property type="component" value="Unassembled WGS sequence"/>
</dbReference>
<keyword evidence="1" id="KW-0812">Transmembrane</keyword>
<name>A0AAV1VUZ5_LUPLU</name>
<keyword evidence="1" id="KW-0472">Membrane</keyword>
<feature type="transmembrane region" description="Helical" evidence="1">
    <location>
        <begin position="39"/>
        <end position="61"/>
    </location>
</feature>
<accession>A0AAV1VUZ5</accession>